<dbReference type="EMBL" id="CP044016">
    <property type="protein sequence ID" value="QES88549.1"/>
    <property type="molecule type" value="Genomic_DNA"/>
</dbReference>
<dbReference type="Pfam" id="PF13595">
    <property type="entry name" value="DUF4138"/>
    <property type="match status" value="1"/>
</dbReference>
<reference evidence="2 3" key="1">
    <citation type="submission" date="2019-09" db="EMBL/GenBank/DDBJ databases">
        <title>Complete genome sequence of Arachidicoccus sp. B3-10 isolated from apple orchard soil.</title>
        <authorList>
            <person name="Kim H.S."/>
            <person name="Han K.-I."/>
            <person name="Suh M.K."/>
            <person name="Lee K.C."/>
            <person name="Eom M.K."/>
            <person name="Kim J.-S."/>
            <person name="Kang S.W."/>
            <person name="Sin Y."/>
            <person name="Lee J.-S."/>
        </authorList>
    </citation>
    <scope>NUCLEOTIDE SEQUENCE [LARGE SCALE GENOMIC DNA]</scope>
    <source>
        <strain evidence="2 3">B3-10</strain>
    </source>
</reference>
<dbReference type="Proteomes" id="UP000292424">
    <property type="component" value="Chromosome"/>
</dbReference>
<dbReference type="RefSeq" id="WP_131329439.1">
    <property type="nucleotide sequence ID" value="NZ_CP044016.1"/>
</dbReference>
<protein>
    <submittedName>
        <fullName evidence="2">Conjugative transposon protein TraN</fullName>
    </submittedName>
</protein>
<feature type="chain" id="PRO_5024292407" evidence="1">
    <location>
        <begin position="24"/>
        <end position="287"/>
    </location>
</feature>
<organism evidence="2 3">
    <name type="scientific">Rhizosphaericola mali</name>
    <dbReference type="NCBI Taxonomy" id="2545455"/>
    <lineage>
        <taxon>Bacteria</taxon>
        <taxon>Pseudomonadati</taxon>
        <taxon>Bacteroidota</taxon>
        <taxon>Chitinophagia</taxon>
        <taxon>Chitinophagales</taxon>
        <taxon>Chitinophagaceae</taxon>
        <taxon>Rhizosphaericola</taxon>
    </lineage>
</organism>
<dbReference type="InterPro" id="IPR022298">
    <property type="entry name" value="Conjug_transposon_TraN"/>
</dbReference>
<keyword evidence="1" id="KW-0732">Signal</keyword>
<name>A0A5P2G346_9BACT</name>
<proteinExistence type="predicted"/>
<keyword evidence="3" id="KW-1185">Reference proteome</keyword>
<dbReference type="KEGG" id="arac:E0W69_007695"/>
<accession>A0A5P2G346</accession>
<sequence>MKQLILKLLFAFLSVSVAVPLWAQTSELEKIHPSSYVPQYPIAVGLTNTTVLVFPFKIVTKGVDLGSTDIIASPLQGVDNILRIKAAKEDFAPTNATVVTTDGKIYSFRVTFSQYPDDRPIDLGKQETVEKTKSILTSQKLGDEQIKQETNVILSSKPFLKKPKTVSYDVRLALNGIYTKEDVLFFRLELKNDSPMDYLIDFTRFYTQDRKRLKRTADQESECKTVGIFPESNGIIKAGATNTIIVAFHRFTIADHKDLVIQFFEKDGDRHLKLKINGKTLMKAHGL</sequence>
<dbReference type="NCBIfam" id="TIGR03780">
    <property type="entry name" value="Bac_Flav_CT_N"/>
    <property type="match status" value="1"/>
</dbReference>
<evidence type="ECO:0000313" key="3">
    <source>
        <dbReference type="Proteomes" id="UP000292424"/>
    </source>
</evidence>
<dbReference type="AlphaFoldDB" id="A0A5P2G346"/>
<evidence type="ECO:0000313" key="2">
    <source>
        <dbReference type="EMBL" id="QES88549.1"/>
    </source>
</evidence>
<evidence type="ECO:0000256" key="1">
    <source>
        <dbReference type="SAM" id="SignalP"/>
    </source>
</evidence>
<dbReference type="OrthoDB" id="1038500at2"/>
<feature type="signal peptide" evidence="1">
    <location>
        <begin position="1"/>
        <end position="23"/>
    </location>
</feature>
<gene>
    <name evidence="2" type="primary">traN</name>
    <name evidence="2" type="ORF">E0W69_007695</name>
</gene>